<dbReference type="InterPro" id="IPR001867">
    <property type="entry name" value="OmpR/PhoB-type_DNA-bd"/>
</dbReference>
<protein>
    <submittedName>
        <fullName evidence="6">Two-component system response regulator</fullName>
    </submittedName>
</protein>
<evidence type="ECO:0000313" key="6">
    <source>
        <dbReference type="EMBL" id="SFV67633.1"/>
    </source>
</evidence>
<dbReference type="GO" id="GO:0000156">
    <property type="term" value="F:phosphorelay response regulator activity"/>
    <property type="evidence" value="ECO:0007669"/>
    <property type="project" value="TreeGrafter"/>
</dbReference>
<dbReference type="PANTHER" id="PTHR48111">
    <property type="entry name" value="REGULATOR OF RPOS"/>
    <property type="match status" value="1"/>
</dbReference>
<evidence type="ECO:0000259" key="5">
    <source>
        <dbReference type="PROSITE" id="PS51755"/>
    </source>
</evidence>
<dbReference type="GO" id="GO:0005829">
    <property type="term" value="C:cytosol"/>
    <property type="evidence" value="ECO:0007669"/>
    <property type="project" value="TreeGrafter"/>
</dbReference>
<feature type="domain" description="OmpR/PhoB-type" evidence="5">
    <location>
        <begin position="128"/>
        <end position="225"/>
    </location>
</feature>
<proteinExistence type="predicted"/>
<name>A0A1W1CPJ9_9ZZZZ</name>
<dbReference type="Gene3D" id="1.10.10.10">
    <property type="entry name" value="Winged helix-like DNA-binding domain superfamily/Winged helix DNA-binding domain"/>
    <property type="match status" value="1"/>
</dbReference>
<keyword evidence="3" id="KW-0238">DNA-binding</keyword>
<organism evidence="6">
    <name type="scientific">hydrothermal vent metagenome</name>
    <dbReference type="NCBI Taxonomy" id="652676"/>
    <lineage>
        <taxon>unclassified sequences</taxon>
        <taxon>metagenomes</taxon>
        <taxon>ecological metagenomes</taxon>
    </lineage>
</organism>
<dbReference type="EMBL" id="FPHK01000106">
    <property type="protein sequence ID" value="SFV67633.1"/>
    <property type="molecule type" value="Genomic_DNA"/>
</dbReference>
<evidence type="ECO:0000256" key="3">
    <source>
        <dbReference type="ARBA" id="ARBA00023125"/>
    </source>
</evidence>
<dbReference type="Gene3D" id="6.10.250.690">
    <property type="match status" value="1"/>
</dbReference>
<dbReference type="Gene3D" id="3.40.50.2300">
    <property type="match status" value="1"/>
</dbReference>
<dbReference type="PROSITE" id="PS51755">
    <property type="entry name" value="OMPR_PHOB"/>
    <property type="match status" value="1"/>
</dbReference>
<dbReference type="CDD" id="cd17574">
    <property type="entry name" value="REC_OmpR"/>
    <property type="match status" value="1"/>
</dbReference>
<dbReference type="InterPro" id="IPR001789">
    <property type="entry name" value="Sig_transdc_resp-reg_receiver"/>
</dbReference>
<dbReference type="Pfam" id="PF00072">
    <property type="entry name" value="Response_reg"/>
    <property type="match status" value="1"/>
</dbReference>
<reference evidence="6" key="1">
    <citation type="submission" date="2016-10" db="EMBL/GenBank/DDBJ databases">
        <authorList>
            <person name="de Groot N.N."/>
        </authorList>
    </citation>
    <scope>NUCLEOTIDE SEQUENCE</scope>
</reference>
<dbReference type="GO" id="GO:0032993">
    <property type="term" value="C:protein-DNA complex"/>
    <property type="evidence" value="ECO:0007669"/>
    <property type="project" value="TreeGrafter"/>
</dbReference>
<dbReference type="InterPro" id="IPR039420">
    <property type="entry name" value="WalR-like"/>
</dbReference>
<evidence type="ECO:0000256" key="1">
    <source>
        <dbReference type="ARBA" id="ARBA00022553"/>
    </source>
</evidence>
<dbReference type="Pfam" id="PF00486">
    <property type="entry name" value="Trans_reg_C"/>
    <property type="match status" value="1"/>
</dbReference>
<dbReference type="SMART" id="SM00862">
    <property type="entry name" value="Trans_reg_C"/>
    <property type="match status" value="1"/>
</dbReference>
<feature type="domain" description="Response regulatory" evidence="4">
    <location>
        <begin position="5"/>
        <end position="119"/>
    </location>
</feature>
<dbReference type="SUPFAM" id="SSF52172">
    <property type="entry name" value="CheY-like"/>
    <property type="match status" value="1"/>
</dbReference>
<evidence type="ECO:0000256" key="2">
    <source>
        <dbReference type="ARBA" id="ARBA00023012"/>
    </source>
</evidence>
<evidence type="ECO:0000259" key="4">
    <source>
        <dbReference type="PROSITE" id="PS50110"/>
    </source>
</evidence>
<keyword evidence="2" id="KW-0902">Two-component regulatory system</keyword>
<gene>
    <name evidence="6" type="ORF">MNB_SM-6-234</name>
</gene>
<dbReference type="InterPro" id="IPR036388">
    <property type="entry name" value="WH-like_DNA-bd_sf"/>
</dbReference>
<dbReference type="PROSITE" id="PS50110">
    <property type="entry name" value="RESPONSE_REGULATORY"/>
    <property type="match status" value="1"/>
</dbReference>
<sequence>MRNATIVIVEDEEDLLELLEYNLSKEGFETIGFLNTKTVAQILEEEEIDLLIMDRNLPGVEGSEFVNSLREDGFDTPVIFLSAKDRDEDIEEGFLRGGDDYITKPFNMKELVLRVRSILKRTSKKMSEGKLHFRDLLLDKNTRELFVDGEHVEVTKLEFDLLSEFIKNKNSVLDRDYLLENVWGDSENYQYKTVNVAINRLKEKIDPHKSKDYIQTVRGVGYKLS</sequence>
<dbReference type="CDD" id="cd00383">
    <property type="entry name" value="trans_reg_C"/>
    <property type="match status" value="1"/>
</dbReference>
<keyword evidence="1" id="KW-0597">Phosphoprotein</keyword>
<dbReference type="GO" id="GO:0006355">
    <property type="term" value="P:regulation of DNA-templated transcription"/>
    <property type="evidence" value="ECO:0007669"/>
    <property type="project" value="InterPro"/>
</dbReference>
<dbReference type="InterPro" id="IPR011006">
    <property type="entry name" value="CheY-like_superfamily"/>
</dbReference>
<dbReference type="SMART" id="SM00448">
    <property type="entry name" value="REC"/>
    <property type="match status" value="1"/>
</dbReference>
<dbReference type="GO" id="GO:0000976">
    <property type="term" value="F:transcription cis-regulatory region binding"/>
    <property type="evidence" value="ECO:0007669"/>
    <property type="project" value="TreeGrafter"/>
</dbReference>
<dbReference type="PANTHER" id="PTHR48111:SF40">
    <property type="entry name" value="PHOSPHATE REGULON TRANSCRIPTIONAL REGULATORY PROTEIN PHOB"/>
    <property type="match status" value="1"/>
</dbReference>
<dbReference type="AlphaFoldDB" id="A0A1W1CPJ9"/>
<accession>A0A1W1CPJ9</accession>